<reference evidence="2" key="1">
    <citation type="journal article" date="2019" name="Int. J. Syst. Evol. Microbiol.">
        <title>The Global Catalogue of Microorganisms (GCM) 10K type strain sequencing project: providing services to taxonomists for standard genome sequencing and annotation.</title>
        <authorList>
            <consortium name="The Broad Institute Genomics Platform"/>
            <consortium name="The Broad Institute Genome Sequencing Center for Infectious Disease"/>
            <person name="Wu L."/>
            <person name="Ma J."/>
        </authorList>
    </citation>
    <scope>NUCLEOTIDE SEQUENCE [LARGE SCALE GENOMIC DNA]</scope>
    <source>
        <strain evidence="2">JCM 4866</strain>
    </source>
</reference>
<evidence type="ECO:0000313" key="2">
    <source>
        <dbReference type="Proteomes" id="UP000617743"/>
    </source>
</evidence>
<name>A0ABQ2XA91_9ACTN</name>
<evidence type="ECO:0000313" key="1">
    <source>
        <dbReference type="EMBL" id="GGX07514.1"/>
    </source>
</evidence>
<keyword evidence="2" id="KW-1185">Reference proteome</keyword>
<gene>
    <name evidence="1" type="ORF">GCM10010383_42150</name>
</gene>
<accession>A0ABQ2XA91</accession>
<dbReference type="EMBL" id="BMWC01000005">
    <property type="protein sequence ID" value="GGX07514.1"/>
    <property type="molecule type" value="Genomic_DNA"/>
</dbReference>
<proteinExistence type="predicted"/>
<protein>
    <submittedName>
        <fullName evidence="1">Uncharacterized protein</fullName>
    </submittedName>
</protein>
<sequence length="54" mass="5569">MPAQPASRAVVSASLTSFGAPREPAALPRRIRTVAITGREVGVQISVLVDVVNG</sequence>
<dbReference type="Proteomes" id="UP000617743">
    <property type="component" value="Unassembled WGS sequence"/>
</dbReference>
<organism evidence="1 2">
    <name type="scientific">Streptomyces lomondensis</name>
    <dbReference type="NCBI Taxonomy" id="68229"/>
    <lineage>
        <taxon>Bacteria</taxon>
        <taxon>Bacillati</taxon>
        <taxon>Actinomycetota</taxon>
        <taxon>Actinomycetes</taxon>
        <taxon>Kitasatosporales</taxon>
        <taxon>Streptomycetaceae</taxon>
        <taxon>Streptomyces</taxon>
    </lineage>
</organism>
<comment type="caution">
    <text evidence="1">The sequence shown here is derived from an EMBL/GenBank/DDBJ whole genome shotgun (WGS) entry which is preliminary data.</text>
</comment>